<dbReference type="AlphaFoldDB" id="A0A517RIK0"/>
<evidence type="ECO:0000313" key="1">
    <source>
        <dbReference type="EMBL" id="QDT43692.1"/>
    </source>
</evidence>
<organism evidence="1 2">
    <name type="scientific">Gimesia alba</name>
    <dbReference type="NCBI Taxonomy" id="2527973"/>
    <lineage>
        <taxon>Bacteria</taxon>
        <taxon>Pseudomonadati</taxon>
        <taxon>Planctomycetota</taxon>
        <taxon>Planctomycetia</taxon>
        <taxon>Planctomycetales</taxon>
        <taxon>Planctomycetaceae</taxon>
        <taxon>Gimesia</taxon>
    </lineage>
</organism>
<gene>
    <name evidence="1" type="ORF">Pan241w_37940</name>
</gene>
<dbReference type="RefSeq" id="WP_145218564.1">
    <property type="nucleotide sequence ID" value="NZ_CP036269.1"/>
</dbReference>
<evidence type="ECO:0000313" key="2">
    <source>
        <dbReference type="Proteomes" id="UP000317171"/>
    </source>
</evidence>
<dbReference type="OrthoDB" id="291597at2"/>
<dbReference type="Proteomes" id="UP000317171">
    <property type="component" value="Chromosome"/>
</dbReference>
<accession>A0A517RIK0</accession>
<dbReference type="KEGG" id="gaz:Pan241w_37940"/>
<protein>
    <submittedName>
        <fullName evidence="1">Uncharacterized protein</fullName>
    </submittedName>
</protein>
<proteinExistence type="predicted"/>
<keyword evidence="2" id="KW-1185">Reference proteome</keyword>
<reference evidence="1 2" key="1">
    <citation type="submission" date="2019-02" db="EMBL/GenBank/DDBJ databases">
        <title>Deep-cultivation of Planctomycetes and their phenomic and genomic characterization uncovers novel biology.</title>
        <authorList>
            <person name="Wiegand S."/>
            <person name="Jogler M."/>
            <person name="Boedeker C."/>
            <person name="Pinto D."/>
            <person name="Vollmers J."/>
            <person name="Rivas-Marin E."/>
            <person name="Kohn T."/>
            <person name="Peeters S.H."/>
            <person name="Heuer A."/>
            <person name="Rast P."/>
            <person name="Oberbeckmann S."/>
            <person name="Bunk B."/>
            <person name="Jeske O."/>
            <person name="Meyerdierks A."/>
            <person name="Storesund J.E."/>
            <person name="Kallscheuer N."/>
            <person name="Luecker S."/>
            <person name="Lage O.M."/>
            <person name="Pohl T."/>
            <person name="Merkel B.J."/>
            <person name="Hornburger P."/>
            <person name="Mueller R.-W."/>
            <person name="Bruemmer F."/>
            <person name="Labrenz M."/>
            <person name="Spormann A.M."/>
            <person name="Op den Camp H."/>
            <person name="Overmann J."/>
            <person name="Amann R."/>
            <person name="Jetten M.S.M."/>
            <person name="Mascher T."/>
            <person name="Medema M.H."/>
            <person name="Devos D.P."/>
            <person name="Kaster A.-K."/>
            <person name="Ovreas L."/>
            <person name="Rohde M."/>
            <person name="Galperin M.Y."/>
            <person name="Jogler C."/>
        </authorList>
    </citation>
    <scope>NUCLEOTIDE SEQUENCE [LARGE SCALE GENOMIC DNA]</scope>
    <source>
        <strain evidence="1 2">Pan241w</strain>
    </source>
</reference>
<name>A0A517RIK0_9PLAN</name>
<sequence length="164" mass="18092">MVGHPRVKSTESGSRFTVILCYGLIALILLPVAGSPLSTPAAAQKEKKRHPRVNTPEANLPKIKNAKLISLSGVDSSLRAYFFKSKQAAESFAQAMETFKIATRFQLVVSTTEVSVLDMDRKRTVMPPSWADQFEIQSSKVILLEGTRKQHAHVENVMKIIGAE</sequence>
<dbReference type="EMBL" id="CP036269">
    <property type="protein sequence ID" value="QDT43692.1"/>
    <property type="molecule type" value="Genomic_DNA"/>
</dbReference>